<comment type="catalytic activity">
    <reaction evidence="5">
        <text>a fatty acyl-CoA + H2O = a fatty acid + CoA + H(+)</text>
        <dbReference type="Rhea" id="RHEA:16781"/>
        <dbReference type="ChEBI" id="CHEBI:15377"/>
        <dbReference type="ChEBI" id="CHEBI:15378"/>
        <dbReference type="ChEBI" id="CHEBI:28868"/>
        <dbReference type="ChEBI" id="CHEBI:57287"/>
        <dbReference type="ChEBI" id="CHEBI:77636"/>
        <dbReference type="EC" id="3.1.2.20"/>
    </reaction>
    <physiologicalReaction direction="left-to-right" evidence="5">
        <dbReference type="Rhea" id="RHEA:16782"/>
    </physiologicalReaction>
</comment>
<organism evidence="10 11">
    <name type="scientific">Corynebacterium matruchotii</name>
    <dbReference type="NCBI Taxonomy" id="43768"/>
    <lineage>
        <taxon>Bacteria</taxon>
        <taxon>Bacillati</taxon>
        <taxon>Actinomycetota</taxon>
        <taxon>Actinomycetes</taxon>
        <taxon>Mycobacteriales</taxon>
        <taxon>Corynebacteriaceae</taxon>
        <taxon>Corynebacterium</taxon>
    </lineage>
</organism>
<evidence type="ECO:0000256" key="7">
    <source>
        <dbReference type="ARBA" id="ARBA00079653"/>
    </source>
</evidence>
<dbReference type="PANTHER" id="PTHR11066:SF34">
    <property type="entry name" value="ACYL-COENZYME A THIOESTERASE 8"/>
    <property type="match status" value="1"/>
</dbReference>
<name>A0A8B4H8T5_9CORY</name>
<dbReference type="InterPro" id="IPR049449">
    <property type="entry name" value="TesB_ACOT8-like_N"/>
</dbReference>
<dbReference type="InterPro" id="IPR025652">
    <property type="entry name" value="TesB_C"/>
</dbReference>
<comment type="subunit">
    <text evidence="2">Homotetramer.</text>
</comment>
<keyword evidence="3 10" id="KW-0378">Hydrolase</keyword>
<evidence type="ECO:0000256" key="6">
    <source>
        <dbReference type="ARBA" id="ARBA00071120"/>
    </source>
</evidence>
<dbReference type="AlphaFoldDB" id="A0A8B4H8T5"/>
<evidence type="ECO:0000256" key="1">
    <source>
        <dbReference type="ARBA" id="ARBA00006538"/>
    </source>
</evidence>
<dbReference type="Pfam" id="PF13622">
    <property type="entry name" value="4HBT_3"/>
    <property type="match status" value="1"/>
</dbReference>
<sequence>MTHPTDHPAGHQETHQPKIAAILDIEQLDRYIFRGPVIPTTFIRTFGGQVAAQALAAAIRTTTADRSVHSLHAYFVRPGDATTPVIFQIDPIKEGGSFTSRHVTAIQDGIPIFSMQCSFHRRADTGIEHSDDMRAVPNPDDIPPTDTAALPPSSRALLAEWTDWEIRRVPADRYDHNPYTNSQQLVWFKTKNRLPDDETTHLCTLTYMSDMTLLHTALVPHPNHPVQLASLDHAIWFLRPFRADEWLLYDQISPSAHAGRALTHGRVFNQAGDLVASVTQEGLTRDLRTGQQSVPLKNLAPGQQ</sequence>
<dbReference type="GO" id="GO:0006637">
    <property type="term" value="P:acyl-CoA metabolic process"/>
    <property type="evidence" value="ECO:0007669"/>
    <property type="project" value="InterPro"/>
</dbReference>
<evidence type="ECO:0000256" key="2">
    <source>
        <dbReference type="ARBA" id="ARBA00011881"/>
    </source>
</evidence>
<dbReference type="PANTHER" id="PTHR11066">
    <property type="entry name" value="ACYL-COA THIOESTERASE"/>
    <property type="match status" value="1"/>
</dbReference>
<dbReference type="CDD" id="cd03445">
    <property type="entry name" value="Thioesterase_II_repeat2"/>
    <property type="match status" value="1"/>
</dbReference>
<dbReference type="EMBL" id="UARK01000023">
    <property type="protein sequence ID" value="SPW30695.1"/>
    <property type="molecule type" value="Genomic_DNA"/>
</dbReference>
<dbReference type="RefSeq" id="WP_005526486.1">
    <property type="nucleotide sequence ID" value="NZ_CP050134.2"/>
</dbReference>
<protein>
    <recommendedName>
        <fullName evidence="6">Acyl-CoA thioesterase 2</fullName>
    </recommendedName>
    <alternativeName>
        <fullName evidence="7">Thioesterase II</fullName>
    </alternativeName>
</protein>
<comment type="similarity">
    <text evidence="1">Belongs to the C/M/P thioester hydrolase family.</text>
</comment>
<dbReference type="GO" id="GO:0047617">
    <property type="term" value="F:fatty acyl-CoA hydrolase activity"/>
    <property type="evidence" value="ECO:0007669"/>
    <property type="project" value="UniProtKB-EC"/>
</dbReference>
<evidence type="ECO:0000256" key="3">
    <source>
        <dbReference type="ARBA" id="ARBA00022801"/>
    </source>
</evidence>
<evidence type="ECO:0000259" key="8">
    <source>
        <dbReference type="Pfam" id="PF02551"/>
    </source>
</evidence>
<dbReference type="GO" id="GO:0009062">
    <property type="term" value="P:fatty acid catabolic process"/>
    <property type="evidence" value="ECO:0007669"/>
    <property type="project" value="TreeGrafter"/>
</dbReference>
<dbReference type="Proteomes" id="UP000249886">
    <property type="component" value="Unassembled WGS sequence"/>
</dbReference>
<feature type="domain" description="Acyl-CoA thioesterase-like N-terminal HotDog" evidence="9">
    <location>
        <begin position="44"/>
        <end position="120"/>
    </location>
</feature>
<dbReference type="InterPro" id="IPR029069">
    <property type="entry name" value="HotDog_dom_sf"/>
</dbReference>
<dbReference type="Gene3D" id="2.40.160.210">
    <property type="entry name" value="Acyl-CoA thioesterase, double hotdog domain"/>
    <property type="match status" value="1"/>
</dbReference>
<evidence type="ECO:0000259" key="9">
    <source>
        <dbReference type="Pfam" id="PF13622"/>
    </source>
</evidence>
<dbReference type="InterPro" id="IPR042171">
    <property type="entry name" value="Acyl-CoA_hotdog"/>
</dbReference>
<evidence type="ECO:0000256" key="5">
    <source>
        <dbReference type="ARBA" id="ARBA00050943"/>
    </source>
</evidence>
<proteinExistence type="inferred from homology"/>
<evidence type="ECO:0000256" key="4">
    <source>
        <dbReference type="ARBA" id="ARBA00023098"/>
    </source>
</evidence>
<accession>A0A8B4H8T5</accession>
<reference evidence="10 11" key="1">
    <citation type="submission" date="2018-06" db="EMBL/GenBank/DDBJ databases">
        <authorList>
            <consortium name="Pathogen Informatics"/>
            <person name="Doyle S."/>
        </authorList>
    </citation>
    <scope>NUCLEOTIDE SEQUENCE [LARGE SCALE GENOMIC DNA]</scope>
    <source>
        <strain evidence="10 11">NCTC10254</strain>
    </source>
</reference>
<evidence type="ECO:0000313" key="10">
    <source>
        <dbReference type="EMBL" id="SPW30695.1"/>
    </source>
</evidence>
<dbReference type="InterPro" id="IPR003703">
    <property type="entry name" value="Acyl_CoA_thio"/>
</dbReference>
<dbReference type="FunFam" id="2.40.160.210:FF:000001">
    <property type="entry name" value="Acyl-CoA thioesterase II"/>
    <property type="match status" value="1"/>
</dbReference>
<dbReference type="GeneID" id="84574008"/>
<keyword evidence="4" id="KW-0443">Lipid metabolism</keyword>
<feature type="domain" description="Acyl-CoA thioesterase 2 C-terminal" evidence="8">
    <location>
        <begin position="175"/>
        <end position="283"/>
    </location>
</feature>
<evidence type="ECO:0000313" key="11">
    <source>
        <dbReference type="Proteomes" id="UP000249886"/>
    </source>
</evidence>
<dbReference type="CDD" id="cd03444">
    <property type="entry name" value="Thioesterase_II_repeat1"/>
    <property type="match status" value="1"/>
</dbReference>
<comment type="caution">
    <text evidence="10">The sequence shown here is derived from an EMBL/GenBank/DDBJ whole genome shotgun (WGS) entry which is preliminary data.</text>
</comment>
<gene>
    <name evidence="10" type="primary">tesB</name>
    <name evidence="10" type="ORF">NCTC10254_01796</name>
</gene>
<dbReference type="SUPFAM" id="SSF54637">
    <property type="entry name" value="Thioesterase/thiol ester dehydrase-isomerase"/>
    <property type="match status" value="2"/>
</dbReference>
<dbReference type="Pfam" id="PF02551">
    <property type="entry name" value="Acyl_CoA_thio"/>
    <property type="match status" value="1"/>
</dbReference>